<evidence type="ECO:0000313" key="6">
    <source>
        <dbReference type="Proteomes" id="UP000653156"/>
    </source>
</evidence>
<dbReference type="GO" id="GO:0003841">
    <property type="term" value="F:1-acylglycerol-3-phosphate O-acyltransferase activity"/>
    <property type="evidence" value="ECO:0007669"/>
    <property type="project" value="TreeGrafter"/>
</dbReference>
<dbReference type="InterPro" id="IPR002123">
    <property type="entry name" value="Plipid/glycerol_acylTrfase"/>
</dbReference>
<evidence type="ECO:0000256" key="2">
    <source>
        <dbReference type="ARBA" id="ARBA00022679"/>
    </source>
</evidence>
<dbReference type="KEGG" id="ptes:JQU52_01740"/>
<dbReference type="SMART" id="SM00563">
    <property type="entry name" value="PlsC"/>
    <property type="match status" value="1"/>
</dbReference>
<dbReference type="GO" id="GO:0006654">
    <property type="term" value="P:phosphatidic acid biosynthetic process"/>
    <property type="evidence" value="ECO:0007669"/>
    <property type="project" value="TreeGrafter"/>
</dbReference>
<dbReference type="Proteomes" id="UP000653156">
    <property type="component" value="Chromosome"/>
</dbReference>
<keyword evidence="2" id="KW-0808">Transferase</keyword>
<dbReference type="PANTHER" id="PTHR10434">
    <property type="entry name" value="1-ACYL-SN-GLYCEROL-3-PHOSPHATE ACYLTRANSFERASE"/>
    <property type="match status" value="1"/>
</dbReference>
<evidence type="ECO:0000313" key="5">
    <source>
        <dbReference type="EMBL" id="QRQ82179.1"/>
    </source>
</evidence>
<protein>
    <submittedName>
        <fullName evidence="5">1-acyl-sn-glycerol-3-phosphate acyltransferase</fullName>
    </submittedName>
</protein>
<evidence type="ECO:0000256" key="3">
    <source>
        <dbReference type="ARBA" id="ARBA00023315"/>
    </source>
</evidence>
<dbReference type="CDD" id="cd07989">
    <property type="entry name" value="LPLAT_AGPAT-like"/>
    <property type="match status" value="1"/>
</dbReference>
<dbReference type="Pfam" id="PF01553">
    <property type="entry name" value="Acyltransferase"/>
    <property type="match status" value="1"/>
</dbReference>
<feature type="domain" description="Phospholipid/glycerol acyltransferase" evidence="4">
    <location>
        <begin position="43"/>
        <end position="166"/>
    </location>
</feature>
<organism evidence="5 6">
    <name type="scientific">Paralysiella testudinis</name>
    <dbReference type="NCBI Taxonomy" id="2809020"/>
    <lineage>
        <taxon>Bacteria</taxon>
        <taxon>Pseudomonadati</taxon>
        <taxon>Pseudomonadota</taxon>
        <taxon>Betaproteobacteria</taxon>
        <taxon>Neisseriales</taxon>
        <taxon>Neisseriaceae</taxon>
        <taxon>Paralysiella</taxon>
    </lineage>
</organism>
<dbReference type="AlphaFoldDB" id="A0A892ZMU7"/>
<evidence type="ECO:0000259" key="4">
    <source>
        <dbReference type="SMART" id="SM00563"/>
    </source>
</evidence>
<dbReference type="RefSeq" id="WP_230339472.1">
    <property type="nucleotide sequence ID" value="NZ_CP069798.1"/>
</dbReference>
<keyword evidence="6" id="KW-1185">Reference proteome</keyword>
<reference evidence="5" key="1">
    <citation type="submission" date="2021-02" db="EMBL/GenBank/DDBJ databases">
        <title>Neisseriaceae sp. 26B isolated from the cloaca of a Common Toad-headed Turtle (Mesoclemmys nasuta).</title>
        <authorList>
            <person name="Spergser J."/>
            <person name="Busse H.-J."/>
        </authorList>
    </citation>
    <scope>NUCLEOTIDE SEQUENCE</scope>
    <source>
        <strain evidence="5">26B</strain>
    </source>
</reference>
<name>A0A892ZMU7_9NEIS</name>
<evidence type="ECO:0000256" key="1">
    <source>
        <dbReference type="ARBA" id="ARBA00005189"/>
    </source>
</evidence>
<dbReference type="EMBL" id="CP069798">
    <property type="protein sequence ID" value="QRQ82179.1"/>
    <property type="molecule type" value="Genomic_DNA"/>
</dbReference>
<sequence length="236" mass="26640">MKKPFWARWLARRIDSALCLLTSFITGVRPKAAQQLDFPSRQTVYYANHNSHGDFVLVWVSLPKQWRMNTRPVAGADYWLGGRIRCFIIEDVFNGLLVDRGGHQNPQQIIDAMSAALQQGESLIIFPEGTRNTRDDTAMLPFKSGLYHLARANPHTAFVPVWLNNINRVLPKGHYLPVPLLCQVNIGQALYWQEHEDKAAFLQRSQQALLALAPHPVNMATAVAETETETAEGEQI</sequence>
<dbReference type="PANTHER" id="PTHR10434:SF11">
    <property type="entry name" value="1-ACYL-SN-GLYCEROL-3-PHOSPHATE ACYLTRANSFERASE"/>
    <property type="match status" value="1"/>
</dbReference>
<accession>A0A892ZMU7</accession>
<keyword evidence="3 5" id="KW-0012">Acyltransferase</keyword>
<gene>
    <name evidence="5" type="ORF">JQU52_01740</name>
</gene>
<proteinExistence type="predicted"/>
<comment type="pathway">
    <text evidence="1">Lipid metabolism.</text>
</comment>
<dbReference type="SUPFAM" id="SSF69593">
    <property type="entry name" value="Glycerol-3-phosphate (1)-acyltransferase"/>
    <property type="match status" value="1"/>
</dbReference>